<gene>
    <name evidence="1" type="primary">sixA</name>
    <name evidence="1" type="ORF">ABVT43_13065</name>
</gene>
<dbReference type="SMART" id="SM00855">
    <property type="entry name" value="PGAM"/>
    <property type="match status" value="1"/>
</dbReference>
<dbReference type="Proteomes" id="UP001548189">
    <property type="component" value="Unassembled WGS sequence"/>
</dbReference>
<evidence type="ECO:0000313" key="2">
    <source>
        <dbReference type="Proteomes" id="UP001548189"/>
    </source>
</evidence>
<dbReference type="InterPro" id="IPR050275">
    <property type="entry name" value="PGM_Phosphatase"/>
</dbReference>
<comment type="caution">
    <text evidence="1">The sequence shown here is derived from an EMBL/GenBank/DDBJ whole genome shotgun (WGS) entry which is preliminary data.</text>
</comment>
<name>A0ABV2BVU1_9GAMM</name>
<dbReference type="InterPro" id="IPR004449">
    <property type="entry name" value="SixA"/>
</dbReference>
<keyword evidence="2" id="KW-1185">Reference proteome</keyword>
<protein>
    <submittedName>
        <fullName evidence="1">Phosphohistidine phosphatase SixA</fullName>
    </submittedName>
</protein>
<dbReference type="PANTHER" id="PTHR48100">
    <property type="entry name" value="BROAD-SPECIFICITY PHOSPHATASE YOR283W-RELATED"/>
    <property type="match status" value="1"/>
</dbReference>
<dbReference type="NCBIfam" id="TIGR00249">
    <property type="entry name" value="sixA"/>
    <property type="match status" value="1"/>
</dbReference>
<dbReference type="Gene3D" id="3.40.50.1240">
    <property type="entry name" value="Phosphoglycerate mutase-like"/>
    <property type="match status" value="1"/>
</dbReference>
<sequence length="153" mass="17332">MLKTLWIMRHGLAVNEFQTDFSRALSETGKQQAQSVARQMLAQETILPSHMLVSPFRRTQQTAEIVHSLLNLAKPFATEELLVHYADSQLLGEFLLESPTSELIIVSHMPIVARLCQYLSPGCQIFGFETAQIVKLTIQHPRNAMVEKVYLPE</sequence>
<proteinExistence type="predicted"/>
<dbReference type="PANTHER" id="PTHR48100:SF1">
    <property type="entry name" value="HISTIDINE PHOSPHATASE FAMILY PROTEIN-RELATED"/>
    <property type="match status" value="1"/>
</dbReference>
<reference evidence="1 2" key="1">
    <citation type="submission" date="2024-06" db="EMBL/GenBank/DDBJ databases">
        <authorList>
            <person name="Li F."/>
        </authorList>
    </citation>
    <scope>NUCLEOTIDE SEQUENCE [LARGE SCALE GENOMIC DNA]</scope>
    <source>
        <strain evidence="1 2">GXAS 311</strain>
    </source>
</reference>
<dbReference type="InterPro" id="IPR013078">
    <property type="entry name" value="His_Pase_superF_clade-1"/>
</dbReference>
<evidence type="ECO:0000313" key="1">
    <source>
        <dbReference type="EMBL" id="MET1256063.1"/>
    </source>
</evidence>
<dbReference type="InterPro" id="IPR029033">
    <property type="entry name" value="His_PPase_superfam"/>
</dbReference>
<accession>A0ABV2BVU1</accession>
<dbReference type="CDD" id="cd07067">
    <property type="entry name" value="HP_PGM_like"/>
    <property type="match status" value="1"/>
</dbReference>
<dbReference type="EMBL" id="JBEVCJ010000016">
    <property type="protein sequence ID" value="MET1256063.1"/>
    <property type="molecule type" value="Genomic_DNA"/>
</dbReference>
<organism evidence="1 2">
    <name type="scientific">Aliikangiella maris</name>
    <dbReference type="NCBI Taxonomy" id="3162458"/>
    <lineage>
        <taxon>Bacteria</taxon>
        <taxon>Pseudomonadati</taxon>
        <taxon>Pseudomonadota</taxon>
        <taxon>Gammaproteobacteria</taxon>
        <taxon>Oceanospirillales</taxon>
        <taxon>Pleioneaceae</taxon>
        <taxon>Aliikangiella</taxon>
    </lineage>
</organism>
<dbReference type="Pfam" id="PF00300">
    <property type="entry name" value="His_Phos_1"/>
    <property type="match status" value="1"/>
</dbReference>
<dbReference type="SUPFAM" id="SSF53254">
    <property type="entry name" value="Phosphoglycerate mutase-like"/>
    <property type="match status" value="1"/>
</dbReference>